<evidence type="ECO:0000313" key="1">
    <source>
        <dbReference type="EMBL" id="PUV22868.1"/>
    </source>
</evidence>
<name>A0A363NQ22_9SPHI</name>
<gene>
    <name evidence="1" type="ORF">DCO56_18265</name>
</gene>
<accession>A0A363NQ22</accession>
<sequence length="323" mass="36430">MNRSYLTAIIPHYLQMKANYLFVVLLLGTLLSCKREGDNIFNLFEDVSVTLHMENEHNIGTYKDVAVGDSIFVDFTISSKSKDMHQVWIFYNGAGAAVLKIPLGEPEKRSFRYVYKIRADKVGESTFRIMAVDREGVFMGDGSTSVTYNVLSDYVHLNNRVLYMPDSVNRSSACFIDLMEGKTYTYAEAKLHPEKIDLGMYRTYTVEPNGSLTFKYNIYSLQASPIPFGAFDFTDLAGKGRATYFSGIQNNQTSAFLNTLTSGEAIKTNAISRKTANLKLEDLKVGSLFYFKTPDEKYGVVIVNALSGFDNNRYLNISIKRQN</sequence>
<keyword evidence="2" id="KW-1185">Reference proteome</keyword>
<dbReference type="RefSeq" id="WP_108635203.1">
    <property type="nucleotide sequence ID" value="NZ_QCXX01000005.1"/>
</dbReference>
<proteinExistence type="predicted"/>
<dbReference type="AlphaFoldDB" id="A0A363NQ22"/>
<protein>
    <submittedName>
        <fullName evidence="1">Uncharacterized protein</fullName>
    </submittedName>
</protein>
<organism evidence="1 2">
    <name type="scientific">Sphingobacterium athyrii</name>
    <dbReference type="NCBI Taxonomy" id="2152717"/>
    <lineage>
        <taxon>Bacteria</taxon>
        <taxon>Pseudomonadati</taxon>
        <taxon>Bacteroidota</taxon>
        <taxon>Sphingobacteriia</taxon>
        <taxon>Sphingobacteriales</taxon>
        <taxon>Sphingobacteriaceae</taxon>
        <taxon>Sphingobacterium</taxon>
    </lineage>
</organism>
<evidence type="ECO:0000313" key="2">
    <source>
        <dbReference type="Proteomes" id="UP000250831"/>
    </source>
</evidence>
<dbReference type="EMBL" id="QCXX01000005">
    <property type="protein sequence ID" value="PUV22868.1"/>
    <property type="molecule type" value="Genomic_DNA"/>
</dbReference>
<reference evidence="1 2" key="1">
    <citation type="submission" date="2018-04" db="EMBL/GenBank/DDBJ databases">
        <title>Sphingobacterium sp. M46 Genome.</title>
        <authorList>
            <person name="Cheng J."/>
            <person name="Li Y."/>
        </authorList>
    </citation>
    <scope>NUCLEOTIDE SEQUENCE [LARGE SCALE GENOMIC DNA]</scope>
    <source>
        <strain evidence="1 2">M46</strain>
    </source>
</reference>
<dbReference type="Proteomes" id="UP000250831">
    <property type="component" value="Unassembled WGS sequence"/>
</dbReference>
<dbReference type="OrthoDB" id="641332at2"/>
<dbReference type="PROSITE" id="PS51257">
    <property type="entry name" value="PROKAR_LIPOPROTEIN"/>
    <property type="match status" value="1"/>
</dbReference>
<comment type="caution">
    <text evidence="1">The sequence shown here is derived from an EMBL/GenBank/DDBJ whole genome shotgun (WGS) entry which is preliminary data.</text>
</comment>